<evidence type="ECO:0000313" key="2">
    <source>
        <dbReference type="Proteomes" id="UP001252370"/>
    </source>
</evidence>
<accession>A0ACC6KNT3</accession>
<sequence>MYSEVFLSGMSFMSLLQLYLCDVQDDDYYNRVAFQLVSLDHKAADYMMRHFDEKRICGILFAISSLKLVRTKHIMYTKSLDDKVAACAFDGFISSDIDVISHAKAAFNSRRSIVKSAAFRYLCSKLKGKELEYYIQKACESEDALIRQNAADELLAVNIQNDVKKRLIAKLKVDLDENVRSAAEFL</sequence>
<proteinExistence type="predicted"/>
<dbReference type="Proteomes" id="UP001252370">
    <property type="component" value="Unassembled WGS sequence"/>
</dbReference>
<name>A0ACC6KNT3_9DEIO</name>
<organism evidence="1 2">
    <name type="scientific">Deinococcus soli</name>
    <name type="common">ex Cha et al. 2016</name>
    <dbReference type="NCBI Taxonomy" id="1309411"/>
    <lineage>
        <taxon>Bacteria</taxon>
        <taxon>Thermotogati</taxon>
        <taxon>Deinococcota</taxon>
        <taxon>Deinococci</taxon>
        <taxon>Deinococcales</taxon>
        <taxon>Deinococcaceae</taxon>
        <taxon>Deinococcus</taxon>
    </lineage>
</organism>
<dbReference type="EMBL" id="JAVDTP010000021">
    <property type="protein sequence ID" value="MDR6754066.1"/>
    <property type="molecule type" value="Genomic_DNA"/>
</dbReference>
<protein>
    <submittedName>
        <fullName evidence="1">HEAT repeat protein</fullName>
    </submittedName>
</protein>
<comment type="caution">
    <text evidence="1">The sequence shown here is derived from an EMBL/GenBank/DDBJ whole genome shotgun (WGS) entry which is preliminary data.</text>
</comment>
<keyword evidence="2" id="KW-1185">Reference proteome</keyword>
<evidence type="ECO:0000313" key="1">
    <source>
        <dbReference type="EMBL" id="MDR6754066.1"/>
    </source>
</evidence>
<gene>
    <name evidence="1" type="ORF">J2Y01_004597</name>
</gene>
<reference evidence="1" key="1">
    <citation type="submission" date="2023-07" db="EMBL/GenBank/DDBJ databases">
        <title>Sorghum-associated microbial communities from plants grown in Nebraska, USA.</title>
        <authorList>
            <person name="Schachtman D."/>
        </authorList>
    </citation>
    <scope>NUCLEOTIDE SEQUENCE</scope>
    <source>
        <strain evidence="1">BE73</strain>
    </source>
</reference>